<sequence>MTGVAYNGSSVSQTTKSGHVTYDIERWVERFCSNRDEETGACLSWGGGVWVSAGSGSTNAVVSPSGVVSASNVYVNGRAIACLNDLVPDTWEANPAVPTSNGSTRYVNISPSRSGSGQGRVTSGSSTVFAGGRALGSINSAALSSLGTSARITTGSSNVFTN</sequence>
<dbReference type="Proteomes" id="UP000198538">
    <property type="component" value="Unassembled WGS sequence"/>
</dbReference>
<keyword evidence="2" id="KW-1185">Reference proteome</keyword>
<dbReference type="STRING" id="582692.SAMN05720606_10885"/>
<dbReference type="RefSeq" id="WP_139168889.1">
    <property type="nucleotide sequence ID" value="NZ_FMVM01000008.1"/>
</dbReference>
<protein>
    <submittedName>
        <fullName evidence="1">Uncharacterized protein</fullName>
    </submittedName>
</protein>
<dbReference type="Gene3D" id="2.60.200.60">
    <property type="match status" value="1"/>
</dbReference>
<gene>
    <name evidence="1" type="ORF">SAMN05720606_10885</name>
</gene>
<proteinExistence type="predicted"/>
<dbReference type="EMBL" id="FMVM01000008">
    <property type="protein sequence ID" value="SCY71970.1"/>
    <property type="molecule type" value="Genomic_DNA"/>
</dbReference>
<evidence type="ECO:0000313" key="2">
    <source>
        <dbReference type="Proteomes" id="UP000198538"/>
    </source>
</evidence>
<evidence type="ECO:0000313" key="1">
    <source>
        <dbReference type="EMBL" id="SCY71970.1"/>
    </source>
</evidence>
<reference evidence="2" key="1">
    <citation type="submission" date="2016-10" db="EMBL/GenBank/DDBJ databases">
        <authorList>
            <person name="Varghese N."/>
            <person name="Submissions S."/>
        </authorList>
    </citation>
    <scope>NUCLEOTIDE SEQUENCE [LARGE SCALE GENOMIC DNA]</scope>
    <source>
        <strain evidence="2">BL9</strain>
    </source>
</reference>
<organism evidence="1 2">
    <name type="scientific">Paenibacillus polysaccharolyticus</name>
    <dbReference type="NCBI Taxonomy" id="582692"/>
    <lineage>
        <taxon>Bacteria</taxon>
        <taxon>Bacillati</taxon>
        <taxon>Bacillota</taxon>
        <taxon>Bacilli</taxon>
        <taxon>Bacillales</taxon>
        <taxon>Paenibacillaceae</taxon>
        <taxon>Paenibacillus</taxon>
    </lineage>
</organism>
<dbReference type="AlphaFoldDB" id="A0A1G5I8G8"/>
<accession>A0A1G5I8G8</accession>
<name>A0A1G5I8G8_9BACL</name>